<dbReference type="InterPro" id="IPR055355">
    <property type="entry name" value="ZP-C"/>
</dbReference>
<evidence type="ECO:0000313" key="14">
    <source>
        <dbReference type="Proteomes" id="UP001352852"/>
    </source>
</evidence>
<evidence type="ECO:0000256" key="1">
    <source>
        <dbReference type="ARBA" id="ARBA00004251"/>
    </source>
</evidence>
<dbReference type="InterPro" id="IPR051148">
    <property type="entry name" value="Zona_Pellucida_Domain_gp"/>
</dbReference>
<feature type="compositionally biased region" description="Polar residues" evidence="11">
    <location>
        <begin position="229"/>
        <end position="240"/>
    </location>
</feature>
<dbReference type="InterPro" id="IPR001507">
    <property type="entry name" value="ZP_dom"/>
</dbReference>
<keyword evidence="4" id="KW-0165">Cleavage on pair of basic residues</keyword>
<evidence type="ECO:0000256" key="9">
    <source>
        <dbReference type="ARBA" id="ARBA00023279"/>
    </source>
</evidence>
<keyword evidence="14" id="KW-1185">Reference proteome</keyword>
<proteinExistence type="predicted"/>
<dbReference type="PANTHER" id="PTHR23343">
    <property type="entry name" value="ZONA PELLUCIDA SPERM-BINDING PROTEIN"/>
    <property type="match status" value="1"/>
</dbReference>
<evidence type="ECO:0000256" key="10">
    <source>
        <dbReference type="ARBA" id="ARBA00024183"/>
    </source>
</evidence>
<keyword evidence="8" id="KW-1015">Disulfide bond</keyword>
<evidence type="ECO:0000256" key="8">
    <source>
        <dbReference type="ARBA" id="ARBA00023157"/>
    </source>
</evidence>
<dbReference type="InterPro" id="IPR042235">
    <property type="entry name" value="ZP-C_dom"/>
</dbReference>
<gene>
    <name evidence="13" type="ORF">CHARACLAT_006482</name>
</gene>
<evidence type="ECO:0000256" key="11">
    <source>
        <dbReference type="SAM" id="MobiDB-lite"/>
    </source>
</evidence>
<keyword evidence="9" id="KW-0278">Fertilization</keyword>
<comment type="subcellular location">
    <subcellularLocation>
        <location evidence="1">Cell membrane</location>
        <topology evidence="1">Single-pass type I membrane protein</topology>
    </subcellularLocation>
    <subcellularLocation>
        <location evidence="10">Zona pellucida</location>
    </subcellularLocation>
</comment>
<evidence type="ECO:0000256" key="3">
    <source>
        <dbReference type="ARBA" id="ARBA00022530"/>
    </source>
</evidence>
<feature type="region of interest" description="Disordered" evidence="11">
    <location>
        <begin position="119"/>
        <end position="153"/>
    </location>
</feature>
<evidence type="ECO:0000256" key="5">
    <source>
        <dbReference type="ARBA" id="ARBA00022692"/>
    </source>
</evidence>
<feature type="compositionally biased region" description="Polar residues" evidence="11">
    <location>
        <begin position="315"/>
        <end position="343"/>
    </location>
</feature>
<organism evidence="13 14">
    <name type="scientific">Characodon lateralis</name>
    <dbReference type="NCBI Taxonomy" id="208331"/>
    <lineage>
        <taxon>Eukaryota</taxon>
        <taxon>Metazoa</taxon>
        <taxon>Chordata</taxon>
        <taxon>Craniata</taxon>
        <taxon>Vertebrata</taxon>
        <taxon>Euteleostomi</taxon>
        <taxon>Actinopterygii</taxon>
        <taxon>Neopterygii</taxon>
        <taxon>Teleostei</taxon>
        <taxon>Neoteleostei</taxon>
        <taxon>Acanthomorphata</taxon>
        <taxon>Ovalentaria</taxon>
        <taxon>Atherinomorphae</taxon>
        <taxon>Cyprinodontiformes</taxon>
        <taxon>Goodeidae</taxon>
        <taxon>Characodon</taxon>
    </lineage>
</organism>
<dbReference type="Proteomes" id="UP001352852">
    <property type="component" value="Unassembled WGS sequence"/>
</dbReference>
<feature type="compositionally biased region" description="Pro residues" evidence="11">
    <location>
        <begin position="344"/>
        <end position="356"/>
    </location>
</feature>
<keyword evidence="3" id="KW-0964">Secreted</keyword>
<evidence type="ECO:0000256" key="2">
    <source>
        <dbReference type="ARBA" id="ARBA00022475"/>
    </source>
</evidence>
<dbReference type="Gene3D" id="2.60.40.4100">
    <property type="entry name" value="Zona pellucida, ZP-C domain"/>
    <property type="match status" value="1"/>
</dbReference>
<dbReference type="Pfam" id="PF00100">
    <property type="entry name" value="Zona_pellucida"/>
    <property type="match status" value="1"/>
</dbReference>
<keyword evidence="6" id="KW-1133">Transmembrane helix</keyword>
<sequence length="773" mass="86415">MGKEIFMLACPDPAFQVPTATHESLADGSPDLTRKLPKPKLESPSPFLFVPPFYLAPPYHPHPTYHYSYFQNKEQDSYKPPPHFLASKADPTSQLSSQDHYYQQISLKDAYEHFMTQKPLSSKDHLESSGSFHKDKKQTHVAPLSDLSRNSVTPTDLPVQVEAPHFQHPNHDFGSFFHYYHYPKIPFPGTPQGLSPGVPGPRTSDSQNHQLPSMLPDIQQPQGLKEGTKQVSSPVTTQTKNKVTAVHSPYLPQPFPYHFYLYPHVTMGEAKRLGLFHLDGAAKANMSSSHPAELANQEKQNVIPNRNKPDKETDVQPSFSSRLQDNNGNKLSSSVTPAVQSPAPQRPDPVAVPPDKPVVPTPGFTHNADPYKYYYHPYYNYYLKYYAPEALRGVYNHLAQTSVQQPSHSKYQTSSPPSEPVYGSHNRLMLPYYYYNLNYLPQLFRYYQKHNHPGSEDSDKGSTSLLSSNLDYAELQRFPLASEGDQSGPQLSLSNTFNPPYSNYIPWHPRGHGAKENLDDFMRAALPAPSSGDRKLSCMLQKRSSDPDIYIVPLDGCRVNKDMSGQKMIHESEVQGILSNRDRGNFPVRLMVGCSSPSGSHGQVRLHKTGRSHLPSTAPTPSVVTVVLRIATDASFAKFYPKAHLPISLMQGKPVHVELRLLGPAESNLVLLVHSCLAYTLTPDVNWMLFYNGCSSQSVSQKLPSPDPRHIWRLKVSSFPSLPPLSYTYMAHGGPSAPEDPEVYFLCHTELCSTVYGECGLTCNKGPNTDVNR</sequence>
<reference evidence="13 14" key="1">
    <citation type="submission" date="2021-06" db="EMBL/GenBank/DDBJ databases">
        <authorList>
            <person name="Palmer J.M."/>
        </authorList>
    </citation>
    <scope>NUCLEOTIDE SEQUENCE [LARGE SCALE GENOMIC DNA]</scope>
    <source>
        <strain evidence="13 14">CL_MEX2019</strain>
        <tissue evidence="13">Muscle</tissue>
    </source>
</reference>
<protein>
    <recommendedName>
        <fullName evidence="12">ZP domain-containing protein</fullName>
    </recommendedName>
</protein>
<evidence type="ECO:0000256" key="6">
    <source>
        <dbReference type="ARBA" id="ARBA00022989"/>
    </source>
</evidence>
<name>A0ABU7EGV1_9TELE</name>
<evidence type="ECO:0000259" key="12">
    <source>
        <dbReference type="SMART" id="SM00241"/>
    </source>
</evidence>
<evidence type="ECO:0000256" key="7">
    <source>
        <dbReference type="ARBA" id="ARBA00023136"/>
    </source>
</evidence>
<feature type="domain" description="ZP" evidence="12">
    <location>
        <begin position="516"/>
        <end position="766"/>
    </location>
</feature>
<comment type="caution">
    <text evidence="13">The sequence shown here is derived from an EMBL/GenBank/DDBJ whole genome shotgun (WGS) entry which is preliminary data.</text>
</comment>
<dbReference type="PANTHER" id="PTHR23343:SF117">
    <property type="entry name" value="ZONA PELLUCIDA SPERM-BINDING PROTEIN 4-LIKE ISOFORM X1"/>
    <property type="match status" value="1"/>
</dbReference>
<evidence type="ECO:0000313" key="13">
    <source>
        <dbReference type="EMBL" id="MED6286478.1"/>
    </source>
</evidence>
<keyword evidence="7" id="KW-0472">Membrane</keyword>
<feature type="region of interest" description="Disordered" evidence="11">
    <location>
        <begin position="287"/>
        <end position="356"/>
    </location>
</feature>
<dbReference type="SMART" id="SM00241">
    <property type="entry name" value="ZP"/>
    <property type="match status" value="1"/>
</dbReference>
<keyword evidence="5" id="KW-0812">Transmembrane</keyword>
<evidence type="ECO:0000256" key="4">
    <source>
        <dbReference type="ARBA" id="ARBA00022685"/>
    </source>
</evidence>
<keyword evidence="3" id="KW-0272">Extracellular matrix</keyword>
<dbReference type="EMBL" id="JAHUTJ010057716">
    <property type="protein sequence ID" value="MED6286478.1"/>
    <property type="molecule type" value="Genomic_DNA"/>
</dbReference>
<feature type="region of interest" description="Disordered" evidence="11">
    <location>
        <begin position="190"/>
        <end position="240"/>
    </location>
</feature>
<keyword evidence="2" id="KW-1003">Cell membrane</keyword>
<accession>A0ABU7EGV1</accession>